<feature type="domain" description="YprB ribonuclease H-like" evidence="1">
    <location>
        <begin position="109"/>
        <end position="255"/>
    </location>
</feature>
<protein>
    <submittedName>
        <fullName evidence="2">Ribonuclease H-like domain-containing protein</fullName>
    </submittedName>
</protein>
<dbReference type="Gene3D" id="3.30.420.10">
    <property type="entry name" value="Ribonuclease H-like superfamily/Ribonuclease H"/>
    <property type="match status" value="1"/>
</dbReference>
<name>A0A5B9DD51_9ARCH</name>
<evidence type="ECO:0000259" key="1">
    <source>
        <dbReference type="Pfam" id="PF13482"/>
    </source>
</evidence>
<dbReference type="PANTHER" id="PTHR38462">
    <property type="entry name" value="EXONUCLEASE-LIKE PROTEIN"/>
    <property type="match status" value="1"/>
</dbReference>
<keyword evidence="3" id="KW-1185">Reference proteome</keyword>
<evidence type="ECO:0000313" key="3">
    <source>
        <dbReference type="Proteomes" id="UP000321408"/>
    </source>
</evidence>
<organism evidence="2 3">
    <name type="scientific">Promethearchaeum syntrophicum</name>
    <dbReference type="NCBI Taxonomy" id="2594042"/>
    <lineage>
        <taxon>Archaea</taxon>
        <taxon>Promethearchaeati</taxon>
        <taxon>Promethearchaeota</taxon>
        <taxon>Promethearchaeia</taxon>
        <taxon>Promethearchaeales</taxon>
        <taxon>Promethearchaeaceae</taxon>
        <taxon>Promethearchaeum</taxon>
    </lineage>
</organism>
<dbReference type="EMBL" id="CP042905">
    <property type="protein sequence ID" value="QEE17168.1"/>
    <property type="molecule type" value="Genomic_DNA"/>
</dbReference>
<dbReference type="KEGG" id="psyt:DSAG12_03000"/>
<dbReference type="InterPro" id="IPR038720">
    <property type="entry name" value="YprB_RNase_H-like_dom"/>
</dbReference>
<dbReference type="SUPFAM" id="SSF53098">
    <property type="entry name" value="Ribonuclease H-like"/>
    <property type="match status" value="1"/>
</dbReference>
<dbReference type="InterPro" id="IPR012337">
    <property type="entry name" value="RNaseH-like_sf"/>
</dbReference>
<evidence type="ECO:0000313" key="2">
    <source>
        <dbReference type="EMBL" id="QEE17168.1"/>
    </source>
</evidence>
<dbReference type="Proteomes" id="UP000321408">
    <property type="component" value="Chromosome"/>
</dbReference>
<dbReference type="PANTHER" id="PTHR38462:SF1">
    <property type="entry name" value="YPRB RIBONUCLEASE H-LIKE DOMAIN-CONTAINING PROTEIN"/>
    <property type="match status" value="1"/>
</dbReference>
<dbReference type="RefSeq" id="WP_147664079.1">
    <property type="nucleotide sequence ID" value="NZ_CP042905.2"/>
</dbReference>
<reference evidence="2 3" key="2">
    <citation type="journal article" date="2024" name="Int. J. Syst. Evol. Microbiol.">
        <title>Promethearchaeum syntrophicum gen. nov., sp. nov., an anaerobic, obligately syntrophic archaeon, the first isolate of the lineage 'Asgard' archaea, and proposal of the new archaeal phylum Promethearchaeota phyl. nov. and kingdom Promethearchaeati regn. nov.</title>
        <authorList>
            <person name="Imachi H."/>
            <person name="Nobu M.K."/>
            <person name="Kato S."/>
            <person name="Takaki Y."/>
            <person name="Miyazaki M."/>
            <person name="Miyata M."/>
            <person name="Ogawara M."/>
            <person name="Saito Y."/>
            <person name="Sakai S."/>
            <person name="Tahara Y.O."/>
            <person name="Takano Y."/>
            <person name="Tasumi E."/>
            <person name="Uematsu K."/>
            <person name="Yoshimura T."/>
            <person name="Itoh T."/>
            <person name="Ohkuma M."/>
            <person name="Takai K."/>
        </authorList>
    </citation>
    <scope>NUCLEOTIDE SEQUENCE [LARGE SCALE GENOMIC DNA]</scope>
    <source>
        <strain evidence="2 3">MK-D1</strain>
    </source>
</reference>
<dbReference type="Pfam" id="PF13482">
    <property type="entry name" value="RNase_H_2"/>
    <property type="match status" value="1"/>
</dbReference>
<accession>A0A5B9DD51</accession>
<sequence>MNMRILISNNEKEKNKEINVNMIKQSFQICEGIGELTEQKLWQLGFQNWDKILQSKMPESFSRAKWRNLQSELVKFKTILDKNDFSEFNKVCPSKLLWRSIPELFGKIAFLDIETTGLNRFRNKITTIAVYDGIQCHNFVNGKNLDDFPEFIKKFPAIATYYGKGFDIPFINHKLGIHMDQIHYDLCFLLRKVGITGGLKSIEKQFKISRGNMADLDGYSAVVLWKKYQKTKEEKYLHTLLAYNNEDVINLEPLLCIAYNKLIRKFDTPFKKLVNPVKKIPNPFIADKSVIKELKRETLSYFP</sequence>
<gene>
    <name evidence="2" type="ORF">DSAG12_03000</name>
</gene>
<dbReference type="OrthoDB" id="211024at2157"/>
<proteinExistence type="predicted"/>
<dbReference type="AlphaFoldDB" id="A0A5B9DD51"/>
<dbReference type="GO" id="GO:0003676">
    <property type="term" value="F:nucleic acid binding"/>
    <property type="evidence" value="ECO:0007669"/>
    <property type="project" value="InterPro"/>
</dbReference>
<reference evidence="2 3" key="1">
    <citation type="journal article" date="2020" name="Nature">
        <title>Isolation of an archaeon at the prokaryote-eukaryote interface.</title>
        <authorList>
            <person name="Imachi H."/>
            <person name="Nobu M.K."/>
            <person name="Nakahara N."/>
            <person name="Morono Y."/>
            <person name="Ogawara M."/>
            <person name="Takaki Y."/>
            <person name="Takano Y."/>
            <person name="Uematsu K."/>
            <person name="Ikuta T."/>
            <person name="Ito M."/>
            <person name="Matsui Y."/>
            <person name="Miyazaki M."/>
            <person name="Murata K."/>
            <person name="Saito Y."/>
            <person name="Sakai S."/>
            <person name="Song C."/>
            <person name="Tasumi E."/>
            <person name="Yamanaka Y."/>
            <person name="Yamaguchi T."/>
            <person name="Kamagata Y."/>
            <person name="Tamaki H."/>
            <person name="Takai K."/>
        </authorList>
    </citation>
    <scope>NUCLEOTIDE SEQUENCE [LARGE SCALE GENOMIC DNA]</scope>
    <source>
        <strain evidence="2 3">MK-D1</strain>
    </source>
</reference>
<dbReference type="GeneID" id="41330975"/>
<dbReference type="InterPro" id="IPR036397">
    <property type="entry name" value="RNaseH_sf"/>
</dbReference>